<gene>
    <name evidence="6" type="ORF">JAO71_03670</name>
</gene>
<evidence type="ECO:0000256" key="3">
    <source>
        <dbReference type="SAM" id="SignalP"/>
    </source>
</evidence>
<feature type="domain" description="Secretion system C-terminal sorting" evidence="4">
    <location>
        <begin position="592"/>
        <end position="669"/>
    </location>
</feature>
<sequence length="671" mass="73193">MKTKKLQFSRLKHNFFTLGLVFSSVSATLIAQNEPLNPTEAANNFTVFTSGDAIAMGTESEGSWAVGGSFTIDGSFNIFGGVNYFNNDAQPTALVVNQQVNYVSGQLHILDNNYIKIGDLSTSSIFDVDNNNTPINTRITYLDGTFNSNPKIELSTNQETASISDNPQIDFTGAFNQFTSISDILEAQATNVTWNENELNSGKLWVNLTANQTNVINLTVNEFNQLSEIKFIDITPSVTTPFIINITDSSIDSEVVTINSWPNVVGSPLEYASSILYNFPNVSTTIDYTGGAQIYGTIYAPNANFYNQSNSNIDGQIIAEVLLQNSGEIHSYPFDAIIDLEDPDPTEEVCDGIDNDNDGIIDEGFEDTDQDGVADCVDNCPLIANPNQEDENNNGIGDVCEEDTNEEVCDGIDNDNDGLIDEGFEDTDQDGVADCVDNCPLIANPNQEDENNNGIGDVCEEDTIEEVCDGIDNDNDGLIDEGFEDTDQDGVADCVDNCPLIANPNQEDENNNGIGDVCEEDTIEEVCDGIDNDNDGLIDEGFEDTDQDGVADCVDNCVYYYNPDQLDSNQDGIGDICSNGTPTRIAVINLDIYPVPFKGILNLKYSTPYDTSVKIEIFDVRGTLIKQIDNLKTKASQDYVIKVDLTGTENQMLFISLTTNNGKIVKQVISN</sequence>
<evidence type="ECO:0000259" key="4">
    <source>
        <dbReference type="Pfam" id="PF18962"/>
    </source>
</evidence>
<evidence type="ECO:0000259" key="5">
    <source>
        <dbReference type="Pfam" id="PF20597"/>
    </source>
</evidence>
<protein>
    <submittedName>
        <fullName evidence="6">Choice-of-anchor A family protein</fullName>
    </submittedName>
</protein>
<reference evidence="6 7" key="1">
    <citation type="submission" date="2020-12" db="EMBL/GenBank/DDBJ databases">
        <title>Olleya sediminilitoris sp. nov., isolated from a tidal flat.</title>
        <authorList>
            <person name="Park S."/>
            <person name="Yoon J.-H."/>
        </authorList>
    </citation>
    <scope>NUCLEOTIDE SEQUENCE [LARGE SCALE GENOMIC DNA]</scope>
    <source>
        <strain evidence="6 7">YSTF-M6</strain>
    </source>
</reference>
<feature type="chain" id="PRO_5045289411" evidence="3">
    <location>
        <begin position="28"/>
        <end position="671"/>
    </location>
</feature>
<dbReference type="InterPro" id="IPR028974">
    <property type="entry name" value="TSP_type-3_rpt"/>
</dbReference>
<dbReference type="InterPro" id="IPR003367">
    <property type="entry name" value="Thrombospondin_3-like_rpt"/>
</dbReference>
<dbReference type="Pfam" id="PF02412">
    <property type="entry name" value="TSP_3"/>
    <property type="match status" value="3"/>
</dbReference>
<dbReference type="EMBL" id="JAEMEF010000002">
    <property type="protein sequence ID" value="MBL7558893.1"/>
    <property type="molecule type" value="Genomic_DNA"/>
</dbReference>
<organism evidence="6 7">
    <name type="scientific">Olleya sediminilitoris</name>
    <dbReference type="NCBI Taxonomy" id="2795739"/>
    <lineage>
        <taxon>Bacteria</taxon>
        <taxon>Pseudomonadati</taxon>
        <taxon>Bacteroidota</taxon>
        <taxon>Flavobacteriia</taxon>
        <taxon>Flavobacteriales</taxon>
        <taxon>Flavobacteriaceae</taxon>
    </lineage>
</organism>
<comment type="caution">
    <text evidence="6">The sequence shown here is derived from an EMBL/GenBank/DDBJ whole genome shotgun (WGS) entry which is preliminary data.</text>
</comment>
<dbReference type="InterPro" id="IPR026444">
    <property type="entry name" value="Secre_tail"/>
</dbReference>
<evidence type="ECO:0000256" key="1">
    <source>
        <dbReference type="ARBA" id="ARBA00022729"/>
    </source>
</evidence>
<feature type="signal peptide" evidence="3">
    <location>
        <begin position="1"/>
        <end position="27"/>
    </location>
</feature>
<keyword evidence="1 3" id="KW-0732">Signal</keyword>
<accession>A0ABS1WIJ0</accession>
<dbReference type="NCBIfam" id="TIGR04215">
    <property type="entry name" value="choice_anch_A"/>
    <property type="match status" value="1"/>
</dbReference>
<dbReference type="RefSeq" id="WP_202998940.1">
    <property type="nucleotide sequence ID" value="NZ_JAEMEF010000002.1"/>
</dbReference>
<keyword evidence="2" id="KW-0106">Calcium</keyword>
<dbReference type="SUPFAM" id="SSF103647">
    <property type="entry name" value="TSP type-3 repeat"/>
    <property type="match status" value="4"/>
</dbReference>
<evidence type="ECO:0000256" key="2">
    <source>
        <dbReference type="ARBA" id="ARBA00022837"/>
    </source>
</evidence>
<evidence type="ECO:0000313" key="7">
    <source>
        <dbReference type="Proteomes" id="UP000605013"/>
    </source>
</evidence>
<evidence type="ECO:0000313" key="6">
    <source>
        <dbReference type="EMBL" id="MBL7558893.1"/>
    </source>
</evidence>
<dbReference type="Pfam" id="PF18962">
    <property type="entry name" value="Por_Secre_tail"/>
    <property type="match status" value="1"/>
</dbReference>
<dbReference type="PANTHER" id="PTHR10199">
    <property type="entry name" value="THROMBOSPONDIN"/>
    <property type="match status" value="1"/>
</dbReference>
<keyword evidence="7" id="KW-1185">Reference proteome</keyword>
<dbReference type="Proteomes" id="UP000605013">
    <property type="component" value="Unassembled WGS sequence"/>
</dbReference>
<feature type="domain" description="Choice-of-anchor A" evidence="5">
    <location>
        <begin position="38"/>
        <end position="330"/>
    </location>
</feature>
<dbReference type="Pfam" id="PF20597">
    <property type="entry name" value="pAdhesive_15"/>
    <property type="match status" value="1"/>
</dbReference>
<name>A0ABS1WIJ0_9FLAO</name>
<dbReference type="InterPro" id="IPR026588">
    <property type="entry name" value="Choice_anch_A"/>
</dbReference>
<dbReference type="PANTHER" id="PTHR10199:SF118">
    <property type="entry name" value="THROMBOSPONDIN"/>
    <property type="match status" value="1"/>
</dbReference>
<proteinExistence type="predicted"/>
<dbReference type="Gene3D" id="4.10.1080.10">
    <property type="entry name" value="TSP type-3 repeat"/>
    <property type="match status" value="3"/>
</dbReference>